<dbReference type="EMBL" id="CAJNNV010018294">
    <property type="protein sequence ID" value="CAE8605757.1"/>
    <property type="molecule type" value="Genomic_DNA"/>
</dbReference>
<feature type="region of interest" description="Disordered" evidence="1">
    <location>
        <begin position="1"/>
        <end position="39"/>
    </location>
</feature>
<dbReference type="CDD" id="cd00038">
    <property type="entry name" value="CAP_ED"/>
    <property type="match status" value="1"/>
</dbReference>
<comment type="caution">
    <text evidence="3">The sequence shown here is derived from an EMBL/GenBank/DDBJ whole genome shotgun (WGS) entry which is preliminary data.</text>
</comment>
<dbReference type="SUPFAM" id="SSF51206">
    <property type="entry name" value="cAMP-binding domain-like"/>
    <property type="match status" value="1"/>
</dbReference>
<name>A0A813F5W0_POLGL</name>
<dbReference type="InterPro" id="IPR018490">
    <property type="entry name" value="cNMP-bd_dom_sf"/>
</dbReference>
<reference evidence="3" key="1">
    <citation type="submission" date="2021-02" db="EMBL/GenBank/DDBJ databases">
        <authorList>
            <person name="Dougan E. K."/>
            <person name="Rhodes N."/>
            <person name="Thang M."/>
            <person name="Chan C."/>
        </authorList>
    </citation>
    <scope>NUCLEOTIDE SEQUENCE</scope>
</reference>
<keyword evidence="4" id="KW-1185">Reference proteome</keyword>
<dbReference type="AlphaFoldDB" id="A0A813F5W0"/>
<dbReference type="InterPro" id="IPR000595">
    <property type="entry name" value="cNMP-bd_dom"/>
</dbReference>
<dbReference type="Proteomes" id="UP000654075">
    <property type="component" value="Unassembled WGS sequence"/>
</dbReference>
<feature type="non-terminal residue" evidence="3">
    <location>
        <position position="1"/>
    </location>
</feature>
<evidence type="ECO:0000313" key="3">
    <source>
        <dbReference type="EMBL" id="CAE8605757.1"/>
    </source>
</evidence>
<feature type="non-terminal residue" evidence="3">
    <location>
        <position position="476"/>
    </location>
</feature>
<dbReference type="Gene3D" id="2.60.120.10">
    <property type="entry name" value="Jelly Rolls"/>
    <property type="match status" value="1"/>
</dbReference>
<gene>
    <name evidence="3" type="ORF">PGLA1383_LOCUS23855</name>
</gene>
<evidence type="ECO:0000259" key="2">
    <source>
        <dbReference type="PROSITE" id="PS50042"/>
    </source>
</evidence>
<accession>A0A813F5W0</accession>
<feature type="domain" description="Cyclic nucleotide-binding" evidence="2">
    <location>
        <begin position="125"/>
        <end position="237"/>
    </location>
</feature>
<dbReference type="InterPro" id="IPR014710">
    <property type="entry name" value="RmlC-like_jellyroll"/>
</dbReference>
<organism evidence="3 4">
    <name type="scientific">Polarella glacialis</name>
    <name type="common">Dinoflagellate</name>
    <dbReference type="NCBI Taxonomy" id="89957"/>
    <lineage>
        <taxon>Eukaryota</taxon>
        <taxon>Sar</taxon>
        <taxon>Alveolata</taxon>
        <taxon>Dinophyceae</taxon>
        <taxon>Suessiales</taxon>
        <taxon>Suessiaceae</taxon>
        <taxon>Polarella</taxon>
    </lineage>
</organism>
<dbReference type="PROSITE" id="PS50042">
    <property type="entry name" value="CNMP_BINDING_3"/>
    <property type="match status" value="1"/>
</dbReference>
<evidence type="ECO:0000256" key="1">
    <source>
        <dbReference type="SAM" id="MobiDB-lite"/>
    </source>
</evidence>
<protein>
    <recommendedName>
        <fullName evidence="2">Cyclic nucleotide-binding domain-containing protein</fullName>
    </recommendedName>
</protein>
<sequence>AIARASGSLQGRSGTLGDGEEGEDDGSPKGELKSENSGVDELQALPAKEGLKFSEQFGLGQLMKIKLNAADWAKRVTKRIREKESLVGVVVRKPSDRAQAERLDESRNKAPQLNEVAKLFQKTVLFSRFPEQALIEMSLRVEERAYRAGEIVFKEGEKQQWLGMVITGSLSCAVEPDKAFMAKLADSSDADDTALVKTGKLPDIEAGMIFGELAALSVREVRSSTVTAQVDSKVMILGHSPMILSLGGFQEDLDGLEAVCKQWRAFLSSQFVSNCHPELQYQIRARATTRKLLPGQELQLGSAAGSEGEGLKQTAIVLAGQAALIRDSSSNKSQVALGPGGVVCDASVLGVKGSATVGCQILETDDEDDKQQANAGIDLLLINRLAFWKSVGCFPKERQAFTRLALERLPPATSDVSSSQILTHLGVSGSFWRSLQGFVRQRVCPPGTDIVAFKDPSDTLSFIQQGKADVIFNGIK</sequence>
<proteinExistence type="predicted"/>
<evidence type="ECO:0000313" key="4">
    <source>
        <dbReference type="Proteomes" id="UP000654075"/>
    </source>
</evidence>